<accession>A0AAN6Q910</accession>
<dbReference type="AlphaFoldDB" id="A0AAN6Q910"/>
<sequence>MHVHCVPAPRPGRVCSRPGAPDVKDGVSFFRLRNQRMVSGFEGIADAKAWLMFATTSVAVLACYLASNWIPTAAVFSEPVSTSLVAEVGTPQVG</sequence>
<organism evidence="1 2">
    <name type="scientific">Parathielavia hyrcaniae</name>
    <dbReference type="NCBI Taxonomy" id="113614"/>
    <lineage>
        <taxon>Eukaryota</taxon>
        <taxon>Fungi</taxon>
        <taxon>Dikarya</taxon>
        <taxon>Ascomycota</taxon>
        <taxon>Pezizomycotina</taxon>
        <taxon>Sordariomycetes</taxon>
        <taxon>Sordariomycetidae</taxon>
        <taxon>Sordariales</taxon>
        <taxon>Chaetomiaceae</taxon>
        <taxon>Parathielavia</taxon>
    </lineage>
</organism>
<name>A0AAN6Q910_9PEZI</name>
<dbReference type="EMBL" id="MU863630">
    <property type="protein sequence ID" value="KAK4102937.1"/>
    <property type="molecule type" value="Genomic_DNA"/>
</dbReference>
<comment type="caution">
    <text evidence="1">The sequence shown here is derived from an EMBL/GenBank/DDBJ whole genome shotgun (WGS) entry which is preliminary data.</text>
</comment>
<reference evidence="1" key="2">
    <citation type="submission" date="2023-05" db="EMBL/GenBank/DDBJ databases">
        <authorList>
            <consortium name="Lawrence Berkeley National Laboratory"/>
            <person name="Steindorff A."/>
            <person name="Hensen N."/>
            <person name="Bonometti L."/>
            <person name="Westerberg I."/>
            <person name="Brannstrom I.O."/>
            <person name="Guillou S."/>
            <person name="Cros-Aarteil S."/>
            <person name="Calhoun S."/>
            <person name="Haridas S."/>
            <person name="Kuo A."/>
            <person name="Mondo S."/>
            <person name="Pangilinan J."/>
            <person name="Riley R."/>
            <person name="Labutti K."/>
            <person name="Andreopoulos B."/>
            <person name="Lipzen A."/>
            <person name="Chen C."/>
            <person name="Yanf M."/>
            <person name="Daum C."/>
            <person name="Ng V."/>
            <person name="Clum A."/>
            <person name="Ohm R."/>
            <person name="Martin F."/>
            <person name="Silar P."/>
            <person name="Natvig D."/>
            <person name="Lalanne C."/>
            <person name="Gautier V."/>
            <person name="Ament-Velasquez S.L."/>
            <person name="Kruys A."/>
            <person name="Hutchinson M.I."/>
            <person name="Powell A.J."/>
            <person name="Barry K."/>
            <person name="Miller A.N."/>
            <person name="Grigoriev I.V."/>
            <person name="Debuchy R."/>
            <person name="Gladieux P."/>
            <person name="Thoren M.H."/>
            <person name="Johannesson H."/>
        </authorList>
    </citation>
    <scope>NUCLEOTIDE SEQUENCE</scope>
    <source>
        <strain evidence="1">CBS 757.83</strain>
    </source>
</reference>
<protein>
    <submittedName>
        <fullName evidence="1">Uncharacterized protein</fullName>
    </submittedName>
</protein>
<proteinExistence type="predicted"/>
<gene>
    <name evidence="1" type="ORF">N658DRAFT_329709</name>
</gene>
<evidence type="ECO:0000313" key="2">
    <source>
        <dbReference type="Proteomes" id="UP001305647"/>
    </source>
</evidence>
<dbReference type="Proteomes" id="UP001305647">
    <property type="component" value="Unassembled WGS sequence"/>
</dbReference>
<reference evidence="1" key="1">
    <citation type="journal article" date="2023" name="Mol. Phylogenet. Evol.">
        <title>Genome-scale phylogeny and comparative genomics of the fungal order Sordariales.</title>
        <authorList>
            <person name="Hensen N."/>
            <person name="Bonometti L."/>
            <person name="Westerberg I."/>
            <person name="Brannstrom I.O."/>
            <person name="Guillou S."/>
            <person name="Cros-Aarteil S."/>
            <person name="Calhoun S."/>
            <person name="Haridas S."/>
            <person name="Kuo A."/>
            <person name="Mondo S."/>
            <person name="Pangilinan J."/>
            <person name="Riley R."/>
            <person name="LaButti K."/>
            <person name="Andreopoulos B."/>
            <person name="Lipzen A."/>
            <person name="Chen C."/>
            <person name="Yan M."/>
            <person name="Daum C."/>
            <person name="Ng V."/>
            <person name="Clum A."/>
            <person name="Steindorff A."/>
            <person name="Ohm R.A."/>
            <person name="Martin F."/>
            <person name="Silar P."/>
            <person name="Natvig D.O."/>
            <person name="Lalanne C."/>
            <person name="Gautier V."/>
            <person name="Ament-Velasquez S.L."/>
            <person name="Kruys A."/>
            <person name="Hutchinson M.I."/>
            <person name="Powell A.J."/>
            <person name="Barry K."/>
            <person name="Miller A.N."/>
            <person name="Grigoriev I.V."/>
            <person name="Debuchy R."/>
            <person name="Gladieux P."/>
            <person name="Hiltunen Thoren M."/>
            <person name="Johannesson H."/>
        </authorList>
    </citation>
    <scope>NUCLEOTIDE SEQUENCE</scope>
    <source>
        <strain evidence="1">CBS 757.83</strain>
    </source>
</reference>
<evidence type="ECO:0000313" key="1">
    <source>
        <dbReference type="EMBL" id="KAK4102937.1"/>
    </source>
</evidence>
<keyword evidence="2" id="KW-1185">Reference proteome</keyword>